<dbReference type="AlphaFoldDB" id="R8W5S0"/>
<keyword evidence="1" id="KW-0472">Membrane</keyword>
<proteinExistence type="predicted"/>
<dbReference type="Proteomes" id="UP000013981">
    <property type="component" value="Unassembled WGS sequence"/>
</dbReference>
<gene>
    <name evidence="2" type="ORF">HMPREF1526_00737</name>
</gene>
<dbReference type="InterPro" id="IPR046113">
    <property type="entry name" value="DUF6050"/>
</dbReference>
<evidence type="ECO:0000313" key="3">
    <source>
        <dbReference type="Proteomes" id="UP000013981"/>
    </source>
</evidence>
<feature type="transmembrane region" description="Helical" evidence="1">
    <location>
        <begin position="40"/>
        <end position="61"/>
    </location>
</feature>
<sequence>MTKSKAIKEFFKRRVLPVAVVALLYCIFKSACTKDGFTDYLWLFILCGLPFGIPRMFAWILPGGSLGTTLPLFLLNFIIGRVIGGFVLAWRLLVAAWYVPLTVYRLIVCYFSCIMAMRKTAARADAKAIHNLMEQTSLFNRAANSFSAASQFWQFTHITTTPTAAAIHRFQYLFT</sequence>
<accession>R8W5S0</accession>
<dbReference type="HOGENOM" id="CLU_1529823_0_0_9"/>
<reference evidence="2 3" key="1">
    <citation type="submission" date="2013-01" db="EMBL/GenBank/DDBJ databases">
        <title>The Genome Sequence of Butyricicoccus pullicaecorum 1.2.</title>
        <authorList>
            <consortium name="The Broad Institute Genome Sequencing Platform"/>
            <person name="Earl A."/>
            <person name="Ward D."/>
            <person name="Feldgarden M."/>
            <person name="Gevers D."/>
            <person name="Van Immerseel F."/>
            <person name="Eeckhaut V."/>
            <person name="Walker B."/>
            <person name="Young S.K."/>
            <person name="Zeng Q."/>
            <person name="Gargeya S."/>
            <person name="Fitzgerald M."/>
            <person name="Haas B."/>
            <person name="Abouelleil A."/>
            <person name="Alvarado L."/>
            <person name="Arachchi H.M."/>
            <person name="Berlin A.M."/>
            <person name="Chapman S.B."/>
            <person name="Dewar J."/>
            <person name="Goldberg J."/>
            <person name="Griggs A."/>
            <person name="Gujja S."/>
            <person name="Hansen M."/>
            <person name="Howarth C."/>
            <person name="Imamovic A."/>
            <person name="Larimer J."/>
            <person name="McCowan C."/>
            <person name="Murphy C."/>
            <person name="Neiman D."/>
            <person name="Pearson M."/>
            <person name="Priest M."/>
            <person name="Roberts A."/>
            <person name="Saif S."/>
            <person name="Shea T."/>
            <person name="Sisk P."/>
            <person name="Sykes S."/>
            <person name="Wortman J."/>
            <person name="Nusbaum C."/>
            <person name="Birren B."/>
        </authorList>
    </citation>
    <scope>NUCLEOTIDE SEQUENCE [LARGE SCALE GENOMIC DNA]</scope>
    <source>
        <strain evidence="2 3">1.2</strain>
    </source>
</reference>
<evidence type="ECO:0000313" key="2">
    <source>
        <dbReference type="EMBL" id="EOQ40039.1"/>
    </source>
</evidence>
<keyword evidence="1" id="KW-0812">Transmembrane</keyword>
<dbReference type="PATRIC" id="fig|1203606.4.peg.703"/>
<dbReference type="RefSeq" id="WP_016146942.1">
    <property type="nucleotide sequence ID" value="NZ_KB976103.1"/>
</dbReference>
<keyword evidence="3" id="KW-1185">Reference proteome</keyword>
<keyword evidence="1" id="KW-1133">Transmembrane helix</keyword>
<dbReference type="EMBL" id="AQOB01000002">
    <property type="protein sequence ID" value="EOQ40039.1"/>
    <property type="molecule type" value="Genomic_DNA"/>
</dbReference>
<protein>
    <submittedName>
        <fullName evidence="2">Uncharacterized protein</fullName>
    </submittedName>
</protein>
<dbReference type="eggNOG" id="ENOG503245B">
    <property type="taxonomic scope" value="Bacteria"/>
</dbReference>
<feature type="transmembrane region" description="Helical" evidence="1">
    <location>
        <begin position="73"/>
        <end position="90"/>
    </location>
</feature>
<comment type="caution">
    <text evidence="2">The sequence shown here is derived from an EMBL/GenBank/DDBJ whole genome shotgun (WGS) entry which is preliminary data.</text>
</comment>
<name>R8W5S0_9FIRM</name>
<dbReference type="Pfam" id="PF19517">
    <property type="entry name" value="DUF6050"/>
    <property type="match status" value="1"/>
</dbReference>
<evidence type="ECO:0000256" key="1">
    <source>
        <dbReference type="SAM" id="Phobius"/>
    </source>
</evidence>
<organism evidence="2 3">
    <name type="scientific">Butyricicoccus pullicaecorum 1.2</name>
    <dbReference type="NCBI Taxonomy" id="1203606"/>
    <lineage>
        <taxon>Bacteria</taxon>
        <taxon>Bacillati</taxon>
        <taxon>Bacillota</taxon>
        <taxon>Clostridia</taxon>
        <taxon>Eubacteriales</taxon>
        <taxon>Butyricicoccaceae</taxon>
        <taxon>Butyricicoccus</taxon>
    </lineage>
</organism>